<proteinExistence type="predicted"/>
<dbReference type="AlphaFoldDB" id="A0A9X0AHI4"/>
<sequence>MNQPETDASLLRSNKVEYFFGSDPSKCDFLLDDKKTNGISGQHLRLYLLHDDKSKDEKIILGIQNLSHNIIEVISLKEKIDTTLKYRAFQLLPYNGGPWTIKFAALEETSFTFIFPKRDEGEGARIFQENLDEFVNGTKINDPQPTFGITSNEIETPQVPERAWDWKGRVRLGSGGQGSVYKVKDQKTGEYFAAKSFGQHRHFKKELGYLKALRHISNGRLFNLSKLSRHLYFIFYLIIS</sequence>
<comment type="caution">
    <text evidence="1">The sequence shown here is derived from an EMBL/GenBank/DDBJ whole genome shotgun (WGS) entry which is preliminary data.</text>
</comment>
<keyword evidence="2" id="KW-1185">Reference proteome</keyword>
<dbReference type="InterPro" id="IPR011009">
    <property type="entry name" value="Kinase-like_dom_sf"/>
</dbReference>
<reference evidence="1" key="1">
    <citation type="submission" date="2022-11" db="EMBL/GenBank/DDBJ databases">
        <title>Genome Resource of Sclerotinia nivalis Strain SnTB1, a Plant Pathogen Isolated from American Ginseng.</title>
        <authorList>
            <person name="Fan S."/>
        </authorList>
    </citation>
    <scope>NUCLEOTIDE SEQUENCE</scope>
    <source>
        <strain evidence="1">SnTB1</strain>
    </source>
</reference>
<dbReference type="SUPFAM" id="SSF56112">
    <property type="entry name" value="Protein kinase-like (PK-like)"/>
    <property type="match status" value="1"/>
</dbReference>
<gene>
    <name evidence="1" type="ORF">OCU04_008990</name>
</gene>
<dbReference type="EMBL" id="JAPEIS010000010">
    <property type="protein sequence ID" value="KAJ8062454.1"/>
    <property type="molecule type" value="Genomic_DNA"/>
</dbReference>
<name>A0A9X0AHI4_9HELO</name>
<evidence type="ECO:0000313" key="2">
    <source>
        <dbReference type="Proteomes" id="UP001152300"/>
    </source>
</evidence>
<evidence type="ECO:0000313" key="1">
    <source>
        <dbReference type="EMBL" id="KAJ8062454.1"/>
    </source>
</evidence>
<accession>A0A9X0AHI4</accession>
<protein>
    <recommendedName>
        <fullName evidence="3">Protein kinase domain-containing protein</fullName>
    </recommendedName>
</protein>
<organism evidence="1 2">
    <name type="scientific">Sclerotinia nivalis</name>
    <dbReference type="NCBI Taxonomy" id="352851"/>
    <lineage>
        <taxon>Eukaryota</taxon>
        <taxon>Fungi</taxon>
        <taxon>Dikarya</taxon>
        <taxon>Ascomycota</taxon>
        <taxon>Pezizomycotina</taxon>
        <taxon>Leotiomycetes</taxon>
        <taxon>Helotiales</taxon>
        <taxon>Sclerotiniaceae</taxon>
        <taxon>Sclerotinia</taxon>
    </lineage>
</organism>
<dbReference type="OrthoDB" id="10321189at2759"/>
<evidence type="ECO:0008006" key="3">
    <source>
        <dbReference type="Google" id="ProtNLM"/>
    </source>
</evidence>
<dbReference type="Proteomes" id="UP001152300">
    <property type="component" value="Unassembled WGS sequence"/>
</dbReference>
<dbReference type="Gene3D" id="1.10.510.10">
    <property type="entry name" value="Transferase(Phosphotransferase) domain 1"/>
    <property type="match status" value="1"/>
</dbReference>